<dbReference type="AlphaFoldDB" id="A0A1H1XAR6"/>
<organism evidence="1 2">
    <name type="scientific">Pseudarthrobacter equi</name>
    <dbReference type="NCBI Taxonomy" id="728066"/>
    <lineage>
        <taxon>Bacteria</taxon>
        <taxon>Bacillati</taxon>
        <taxon>Actinomycetota</taxon>
        <taxon>Actinomycetes</taxon>
        <taxon>Micrococcales</taxon>
        <taxon>Micrococcaceae</taxon>
        <taxon>Pseudarthrobacter</taxon>
    </lineage>
</organism>
<dbReference type="OrthoDB" id="3396763at2"/>
<evidence type="ECO:0000313" key="1">
    <source>
        <dbReference type="EMBL" id="SDT05776.1"/>
    </source>
</evidence>
<sequence length="242" mass="25791">MTTPAIQLMNSLRSGNSTAPRLTWYGPEGERVELSGRVLDNWVAKTSNLLQDELDAEPGMKIRLALPAHWKTMVWALAAWQLGLETVLEGEGADFLVTADPDLLNGKAAGQEAAEGTYDAVIAVALPALAMRWPGELAGGCLDYAAEVRLHGDVFLAHADPDPLARAISGSDGREHLQRDLLEGFAASHDGGVRLHIPAADGLESALADALGAWKQDGSVVITHPDVQLTDKLLTAERIHGN</sequence>
<dbReference type="NCBIfam" id="TIGR03089">
    <property type="entry name" value="TIGR03089 family protein"/>
    <property type="match status" value="1"/>
</dbReference>
<reference evidence="2" key="1">
    <citation type="submission" date="2016-10" db="EMBL/GenBank/DDBJ databases">
        <authorList>
            <person name="Varghese N."/>
            <person name="Submissions S."/>
        </authorList>
    </citation>
    <scope>NUCLEOTIDE SEQUENCE [LARGE SCALE GENOMIC DNA]</scope>
    <source>
        <strain evidence="2">IMMIB L-1606</strain>
    </source>
</reference>
<dbReference type="SUPFAM" id="SSF56801">
    <property type="entry name" value="Acetyl-CoA synthetase-like"/>
    <property type="match status" value="1"/>
</dbReference>
<name>A0A1H1XAR6_9MICC</name>
<dbReference type="RefSeq" id="WP_091718998.1">
    <property type="nucleotide sequence ID" value="NZ_CAUQLD010000010.1"/>
</dbReference>
<dbReference type="InterPro" id="IPR017523">
    <property type="entry name" value="Rv3268"/>
</dbReference>
<gene>
    <name evidence="1" type="ORF">SAMN04489743_1579</name>
</gene>
<dbReference type="Proteomes" id="UP000198751">
    <property type="component" value="Chromosome I"/>
</dbReference>
<keyword evidence="2" id="KW-1185">Reference proteome</keyword>
<protein>
    <submittedName>
        <fullName evidence="1">TIGR03089 family protein</fullName>
    </submittedName>
</protein>
<accession>A0A1H1XAR6</accession>
<evidence type="ECO:0000313" key="2">
    <source>
        <dbReference type="Proteomes" id="UP000198751"/>
    </source>
</evidence>
<dbReference type="EMBL" id="LT629779">
    <property type="protein sequence ID" value="SDT05776.1"/>
    <property type="molecule type" value="Genomic_DNA"/>
</dbReference>
<proteinExistence type="predicted"/>